<keyword evidence="5" id="KW-0805">Transcription regulation</keyword>
<feature type="zinc finger region" description="C4-type" evidence="10">
    <location>
        <begin position="4"/>
        <end position="24"/>
    </location>
</feature>
<dbReference type="CDD" id="cd10511">
    <property type="entry name" value="Zn-ribbon_TFS"/>
    <property type="match status" value="1"/>
</dbReference>
<evidence type="ECO:0000256" key="5">
    <source>
        <dbReference type="ARBA" id="ARBA00023015"/>
    </source>
</evidence>
<dbReference type="GO" id="GO:0003899">
    <property type="term" value="F:DNA-directed RNA polymerase activity"/>
    <property type="evidence" value="ECO:0007669"/>
    <property type="project" value="InterPro"/>
</dbReference>
<dbReference type="PIRSF" id="PIRSF005586">
    <property type="entry name" value="RNApol_RpoM"/>
    <property type="match status" value="1"/>
</dbReference>
<dbReference type="AlphaFoldDB" id="Q0W2J5"/>
<feature type="binding site" evidence="9">
    <location>
        <position position="67"/>
    </location>
    <ligand>
        <name>Zn(2+)</name>
        <dbReference type="ChEBI" id="CHEBI:29105"/>
        <label>2</label>
    </ligand>
</feature>
<dbReference type="GeneID" id="5143674"/>
<feature type="binding site" evidence="9">
    <location>
        <position position="70"/>
    </location>
    <ligand>
        <name>Zn(2+)</name>
        <dbReference type="ChEBI" id="CHEBI:29105"/>
        <label>2</label>
    </ligand>
</feature>
<keyword evidence="3 10" id="KW-0863">Zinc-finger</keyword>
<accession>Q0W2J5</accession>
<evidence type="ECO:0000256" key="8">
    <source>
        <dbReference type="PIRNR" id="PIRNR005586"/>
    </source>
</evidence>
<evidence type="ECO:0000256" key="9">
    <source>
        <dbReference type="PIRSR" id="PIRSR005586-1"/>
    </source>
</evidence>
<dbReference type="Pfam" id="PF01096">
    <property type="entry name" value="Zn_ribbon_TFIIS"/>
    <property type="match status" value="1"/>
</dbReference>
<evidence type="ECO:0000256" key="2">
    <source>
        <dbReference type="ARBA" id="ARBA00022723"/>
    </source>
</evidence>
<dbReference type="SMART" id="SM00440">
    <property type="entry name" value="ZnF_C2C2"/>
    <property type="match status" value="1"/>
</dbReference>
<keyword evidence="2 9" id="KW-0479">Metal-binding</keyword>
<dbReference type="eggNOG" id="arCOG00579">
    <property type="taxonomic scope" value="Archaea"/>
</dbReference>
<dbReference type="SMART" id="SM00661">
    <property type="entry name" value="RPOL9"/>
    <property type="match status" value="1"/>
</dbReference>
<dbReference type="NCBIfam" id="TIGR01384">
    <property type="entry name" value="TFS_arch"/>
    <property type="match status" value="1"/>
</dbReference>
<dbReference type="GO" id="GO:0003676">
    <property type="term" value="F:nucleic acid binding"/>
    <property type="evidence" value="ECO:0007669"/>
    <property type="project" value="InterPro"/>
</dbReference>
<dbReference type="OrthoDB" id="72957at2157"/>
<keyword evidence="14" id="KW-1185">Reference proteome</keyword>
<evidence type="ECO:0000313" key="14">
    <source>
        <dbReference type="Proteomes" id="UP000000663"/>
    </source>
</evidence>
<feature type="binding site" evidence="9">
    <location>
        <position position="24"/>
    </location>
    <ligand>
        <name>Zn(2+)</name>
        <dbReference type="ChEBI" id="CHEBI:29105"/>
        <label>1</label>
    </ligand>
</feature>
<dbReference type="GO" id="GO:0006351">
    <property type="term" value="P:DNA-templated transcription"/>
    <property type="evidence" value="ECO:0007669"/>
    <property type="project" value="InterPro"/>
</dbReference>
<organism evidence="13 14">
    <name type="scientific">Methanocella arvoryzae (strain DSM 22066 / NBRC 105507 / MRE50)</name>
    <dbReference type="NCBI Taxonomy" id="351160"/>
    <lineage>
        <taxon>Archaea</taxon>
        <taxon>Methanobacteriati</taxon>
        <taxon>Methanobacteriota</taxon>
        <taxon>Stenosarchaea group</taxon>
        <taxon>Methanomicrobia</taxon>
        <taxon>Methanocellales</taxon>
        <taxon>Methanocellaceae</taxon>
        <taxon>Methanocella</taxon>
    </lineage>
</organism>
<evidence type="ECO:0000256" key="1">
    <source>
        <dbReference type="ARBA" id="ARBA00018272"/>
    </source>
</evidence>
<dbReference type="GO" id="GO:0008270">
    <property type="term" value="F:zinc ion binding"/>
    <property type="evidence" value="ECO:0007669"/>
    <property type="project" value="UniProtKB-KW"/>
</dbReference>
<dbReference type="Proteomes" id="UP000000663">
    <property type="component" value="Chromosome"/>
</dbReference>
<feature type="binding site" evidence="9">
    <location>
        <position position="98"/>
    </location>
    <ligand>
        <name>Zn(2+)</name>
        <dbReference type="ChEBI" id="CHEBI:29105"/>
        <label>2</label>
    </ligand>
</feature>
<keyword evidence="4 9" id="KW-0862">Zinc</keyword>
<dbReference type="RefSeq" id="WP_012035183.1">
    <property type="nucleotide sequence ID" value="NC_009464.1"/>
</dbReference>
<feature type="binding site" evidence="9">
    <location>
        <position position="21"/>
    </location>
    <ligand>
        <name>Zn(2+)</name>
        <dbReference type="ChEBI" id="CHEBI:29105"/>
        <label>1</label>
    </ligand>
</feature>
<dbReference type="PROSITE" id="PS01030">
    <property type="entry name" value="RNA_POL_M_15KD"/>
    <property type="match status" value="1"/>
</dbReference>
<dbReference type="InterPro" id="IPR006288">
    <property type="entry name" value="TFS"/>
</dbReference>
<dbReference type="EMBL" id="AM114193">
    <property type="protein sequence ID" value="CAJ37398.1"/>
    <property type="molecule type" value="Genomic_DNA"/>
</dbReference>
<dbReference type="PROSITE" id="PS51133">
    <property type="entry name" value="ZF_TFIIS_2"/>
    <property type="match status" value="1"/>
</dbReference>
<reference evidence="13 14" key="1">
    <citation type="journal article" date="2006" name="Science">
        <title>Genome of rice cluster I archaea -- the key methane producers in the rice rhizosphere.</title>
        <authorList>
            <person name="Erkel C."/>
            <person name="Kube M."/>
            <person name="Reinhardt R."/>
            <person name="Liesack W."/>
        </authorList>
    </citation>
    <scope>NUCLEOTIDE SEQUENCE [LARGE SCALE GENOMIC DNA]</scope>
    <source>
        <strain evidence="14">DSM 22066 / NBRC 105507 / MRE50</strain>
    </source>
</reference>
<gene>
    <name evidence="13" type="primary">tfs</name>
    <name evidence="13" type="ORF">RCIX2292</name>
</gene>
<dbReference type="InterPro" id="IPR019761">
    <property type="entry name" value="DNA-dir_RNA_pol-M_15_CS"/>
</dbReference>
<protein>
    <recommendedName>
        <fullName evidence="1">Transcription factor S</fullName>
    </recommendedName>
    <alternativeName>
        <fullName evidence="7">Transcription elongation factor IIS/RNA polymerase subunit homolog</fullName>
    </alternativeName>
</protein>
<dbReference type="PANTHER" id="PTHR11239:SF12">
    <property type="entry name" value="DNA-DIRECTED RNA POLYMERASE III SUBUNIT RPC10"/>
    <property type="match status" value="1"/>
</dbReference>
<dbReference type="PROSITE" id="PS00466">
    <property type="entry name" value="ZF_TFIIS_1"/>
    <property type="match status" value="1"/>
</dbReference>
<dbReference type="KEGG" id="rci:RCIX2292"/>
<dbReference type="InterPro" id="IPR001222">
    <property type="entry name" value="Znf_TFIIS"/>
</dbReference>
<evidence type="ECO:0000256" key="7">
    <source>
        <dbReference type="ARBA" id="ARBA00032962"/>
    </source>
</evidence>
<evidence type="ECO:0000313" key="13">
    <source>
        <dbReference type="EMBL" id="CAJ37398.1"/>
    </source>
</evidence>
<name>Q0W2J5_METAR</name>
<evidence type="ECO:0000259" key="12">
    <source>
        <dbReference type="PROSITE" id="PS51133"/>
    </source>
</evidence>
<dbReference type="SUPFAM" id="SSF57783">
    <property type="entry name" value="Zinc beta-ribbon"/>
    <property type="match status" value="1"/>
</dbReference>
<feature type="binding site" evidence="9">
    <location>
        <position position="7"/>
    </location>
    <ligand>
        <name>Zn(2+)</name>
        <dbReference type="ChEBI" id="CHEBI:29105"/>
        <label>1</label>
    </ligand>
</feature>
<dbReference type="STRING" id="351160.RCIX2292"/>
<evidence type="ECO:0000256" key="4">
    <source>
        <dbReference type="ARBA" id="ARBA00022833"/>
    </source>
</evidence>
<proteinExistence type="inferred from homology"/>
<sequence>MEFCPKCKSIMRPGGGGMVKCRKCGHEKKAQAGNMIVGGPVKDQEREITVLDEKQDAGLPTTEEVKCPDCGNQKAYWWMRQLRSADESEVRFFRCTECGKTWREYN</sequence>
<dbReference type="Gene3D" id="2.20.25.10">
    <property type="match status" value="1"/>
</dbReference>
<comment type="similarity">
    <text evidence="8 11">Belongs to the archaeal rpoM/eukaryotic RPA12/RPB9/RPC11 RNA polymerase family.</text>
</comment>
<dbReference type="InterPro" id="IPR012164">
    <property type="entry name" value="Rpa12/Rpb9/Rpc10/TFS"/>
</dbReference>
<evidence type="ECO:0000256" key="3">
    <source>
        <dbReference type="ARBA" id="ARBA00022771"/>
    </source>
</evidence>
<dbReference type="PATRIC" id="fig|351160.9.peg.884"/>
<feature type="domain" description="TFIIS-type" evidence="12">
    <location>
        <begin position="63"/>
        <end position="103"/>
    </location>
</feature>
<feature type="binding site" evidence="9">
    <location>
        <position position="95"/>
    </location>
    <ligand>
        <name>Zn(2+)</name>
        <dbReference type="ChEBI" id="CHEBI:29105"/>
        <label>2</label>
    </ligand>
</feature>
<feature type="binding site" evidence="9">
    <location>
        <position position="4"/>
    </location>
    <ligand>
        <name>Zn(2+)</name>
        <dbReference type="ChEBI" id="CHEBI:29105"/>
        <label>1</label>
    </ligand>
</feature>
<dbReference type="PANTHER" id="PTHR11239">
    <property type="entry name" value="DNA-DIRECTED RNA POLYMERASE"/>
    <property type="match status" value="1"/>
</dbReference>
<keyword evidence="6 8" id="KW-0804">Transcription</keyword>
<dbReference type="GO" id="GO:0006355">
    <property type="term" value="P:regulation of DNA-templated transcription"/>
    <property type="evidence" value="ECO:0007669"/>
    <property type="project" value="InterPro"/>
</dbReference>
<evidence type="ECO:0000256" key="6">
    <source>
        <dbReference type="ARBA" id="ARBA00023163"/>
    </source>
</evidence>
<evidence type="ECO:0000256" key="11">
    <source>
        <dbReference type="RuleBase" id="RU003474"/>
    </source>
</evidence>
<dbReference type="InterPro" id="IPR001529">
    <property type="entry name" value="Zn_ribbon_RPB9"/>
</dbReference>
<evidence type="ECO:0000256" key="10">
    <source>
        <dbReference type="PIRSR" id="PIRSR005586-2"/>
    </source>
</evidence>
<dbReference type="Pfam" id="PF02150">
    <property type="entry name" value="Zn_ribbon_RPB9"/>
    <property type="match status" value="1"/>
</dbReference>